<gene>
    <name evidence="2" type="ORF">K469DRAFT_715500</name>
</gene>
<proteinExistence type="predicted"/>
<protein>
    <submittedName>
        <fullName evidence="2">Uncharacterized protein</fullName>
    </submittedName>
</protein>
<keyword evidence="3" id="KW-1185">Reference proteome</keyword>
<feature type="compositionally biased region" description="Low complexity" evidence="1">
    <location>
        <begin position="58"/>
        <end position="69"/>
    </location>
</feature>
<feature type="region of interest" description="Disordered" evidence="1">
    <location>
        <begin position="1"/>
        <end position="83"/>
    </location>
</feature>
<dbReference type="OrthoDB" id="668540at2759"/>
<feature type="compositionally biased region" description="Basic and acidic residues" evidence="1">
    <location>
        <begin position="9"/>
        <end position="26"/>
    </location>
</feature>
<evidence type="ECO:0000313" key="3">
    <source>
        <dbReference type="Proteomes" id="UP000800200"/>
    </source>
</evidence>
<name>A0A6A6DQN9_9PEZI</name>
<dbReference type="AlphaFoldDB" id="A0A6A6DQN9"/>
<organism evidence="2 3">
    <name type="scientific">Zopfia rhizophila CBS 207.26</name>
    <dbReference type="NCBI Taxonomy" id="1314779"/>
    <lineage>
        <taxon>Eukaryota</taxon>
        <taxon>Fungi</taxon>
        <taxon>Dikarya</taxon>
        <taxon>Ascomycota</taxon>
        <taxon>Pezizomycotina</taxon>
        <taxon>Dothideomycetes</taxon>
        <taxon>Dothideomycetes incertae sedis</taxon>
        <taxon>Zopfiaceae</taxon>
        <taxon>Zopfia</taxon>
    </lineage>
</organism>
<reference evidence="2" key="1">
    <citation type="journal article" date="2020" name="Stud. Mycol.">
        <title>101 Dothideomycetes genomes: a test case for predicting lifestyles and emergence of pathogens.</title>
        <authorList>
            <person name="Haridas S."/>
            <person name="Albert R."/>
            <person name="Binder M."/>
            <person name="Bloem J."/>
            <person name="Labutti K."/>
            <person name="Salamov A."/>
            <person name="Andreopoulos B."/>
            <person name="Baker S."/>
            <person name="Barry K."/>
            <person name="Bills G."/>
            <person name="Bluhm B."/>
            <person name="Cannon C."/>
            <person name="Castanera R."/>
            <person name="Culley D."/>
            <person name="Daum C."/>
            <person name="Ezra D."/>
            <person name="Gonzalez J."/>
            <person name="Henrissat B."/>
            <person name="Kuo A."/>
            <person name="Liang C."/>
            <person name="Lipzen A."/>
            <person name="Lutzoni F."/>
            <person name="Magnuson J."/>
            <person name="Mondo S."/>
            <person name="Nolan M."/>
            <person name="Ohm R."/>
            <person name="Pangilinan J."/>
            <person name="Park H.-J."/>
            <person name="Ramirez L."/>
            <person name="Alfaro M."/>
            <person name="Sun H."/>
            <person name="Tritt A."/>
            <person name="Yoshinaga Y."/>
            <person name="Zwiers L.-H."/>
            <person name="Turgeon B."/>
            <person name="Goodwin S."/>
            <person name="Spatafora J."/>
            <person name="Crous P."/>
            <person name="Grigoriev I."/>
        </authorList>
    </citation>
    <scope>NUCLEOTIDE SEQUENCE</scope>
    <source>
        <strain evidence="2">CBS 207.26</strain>
    </source>
</reference>
<feature type="compositionally biased region" description="Polar residues" evidence="1">
    <location>
        <begin position="35"/>
        <end position="47"/>
    </location>
</feature>
<sequence length="130" mass="14546">MAFSTGIGDRSDDLRFRNAQSPRDESSFPSPLRNVGSQMQAHNSASSDARGHLHRRFTTNNIPTLNTPLSPIGQQRRQAAEPTEYTTATYHKLQVVRAIVSLSPLLCTVPHLLQYRYSDKSELVRLPAKT</sequence>
<accession>A0A6A6DQN9</accession>
<evidence type="ECO:0000313" key="2">
    <source>
        <dbReference type="EMBL" id="KAF2180250.1"/>
    </source>
</evidence>
<dbReference type="Proteomes" id="UP000800200">
    <property type="component" value="Unassembled WGS sequence"/>
</dbReference>
<evidence type="ECO:0000256" key="1">
    <source>
        <dbReference type="SAM" id="MobiDB-lite"/>
    </source>
</evidence>
<dbReference type="EMBL" id="ML994659">
    <property type="protein sequence ID" value="KAF2180250.1"/>
    <property type="molecule type" value="Genomic_DNA"/>
</dbReference>